<evidence type="ECO:0000259" key="5">
    <source>
        <dbReference type="PROSITE" id="PS50235"/>
    </source>
</evidence>
<dbReference type="EMBL" id="OU895878">
    <property type="protein sequence ID" value="CAG9802773.1"/>
    <property type="molecule type" value="Genomic_DNA"/>
</dbReference>
<dbReference type="InterPro" id="IPR052398">
    <property type="entry name" value="Ubiquitin_hydrolase_53/54"/>
</dbReference>
<feature type="compositionally biased region" description="Basic residues" evidence="4">
    <location>
        <begin position="852"/>
        <end position="872"/>
    </location>
</feature>
<feature type="domain" description="USP" evidence="5">
    <location>
        <begin position="44"/>
        <end position="359"/>
    </location>
</feature>
<dbReference type="PANTHER" id="PTHR22975:SF9">
    <property type="entry name" value="ECHINUS SPLICE FORM 3"/>
    <property type="match status" value="1"/>
</dbReference>
<dbReference type="FunFam" id="3.90.70.10:FF:000041">
    <property type="entry name" value="Inactive ubiquitin carboxyl-terminal hydrolase 53"/>
    <property type="match status" value="1"/>
</dbReference>
<feature type="compositionally biased region" description="Low complexity" evidence="4">
    <location>
        <begin position="1431"/>
        <end position="1449"/>
    </location>
</feature>
<reference evidence="6" key="2">
    <citation type="submission" date="2022-10" db="EMBL/GenBank/DDBJ databases">
        <authorList>
            <consortium name="ENA_rothamsted_submissions"/>
            <consortium name="culmorum"/>
            <person name="King R."/>
        </authorList>
    </citation>
    <scope>NUCLEOTIDE SEQUENCE</scope>
</reference>
<feature type="compositionally biased region" description="Low complexity" evidence="4">
    <location>
        <begin position="469"/>
        <end position="478"/>
    </location>
</feature>
<feature type="compositionally biased region" description="Basic and acidic residues" evidence="4">
    <location>
        <begin position="837"/>
        <end position="851"/>
    </location>
</feature>
<dbReference type="InterPro" id="IPR038765">
    <property type="entry name" value="Papain-like_cys_pep_sf"/>
</dbReference>
<dbReference type="PROSITE" id="PS50235">
    <property type="entry name" value="USP_3"/>
    <property type="match status" value="1"/>
</dbReference>
<organism evidence="6 7">
    <name type="scientific">Chironomus riparius</name>
    <dbReference type="NCBI Taxonomy" id="315576"/>
    <lineage>
        <taxon>Eukaryota</taxon>
        <taxon>Metazoa</taxon>
        <taxon>Ecdysozoa</taxon>
        <taxon>Arthropoda</taxon>
        <taxon>Hexapoda</taxon>
        <taxon>Insecta</taxon>
        <taxon>Pterygota</taxon>
        <taxon>Neoptera</taxon>
        <taxon>Endopterygota</taxon>
        <taxon>Diptera</taxon>
        <taxon>Nematocera</taxon>
        <taxon>Chironomoidea</taxon>
        <taxon>Chironomidae</taxon>
        <taxon>Chironominae</taxon>
        <taxon>Chironomus</taxon>
    </lineage>
</organism>
<feature type="region of interest" description="Disordered" evidence="4">
    <location>
        <begin position="779"/>
        <end position="908"/>
    </location>
</feature>
<feature type="region of interest" description="Disordered" evidence="4">
    <location>
        <begin position="469"/>
        <end position="593"/>
    </location>
</feature>
<feature type="compositionally biased region" description="Basic and acidic residues" evidence="4">
    <location>
        <begin position="786"/>
        <end position="822"/>
    </location>
</feature>
<sequence>MTVGTFHTHQQTQQHTMMQNLRNCAANFYGPPSVNQQYHLMDTKGLLNGPGQNNCFLNCAVQVLWHLDAFRRSFRQLNNHNCSGSECIFCALKNLFTQLQTSSEPALCPEPLRRALASGPLASRRFPLGCLGDAAECFELLLHRVHSHLSPTDGDSCDTPSCVAHQKFAMRVVEQSVCKCGANSEQLPFTQMVHYVSASALTSQNMIATQQSFGQLLRNAANMGDIRDCPNSCGAKIGICRSLLNKPDVVSIGVVWDSERPAADQVHSVLKAVGTSLRLGDVFHQVSDSRWAHTNSHELVGVVSYYGKHYTTFFFHTKLKVWVYFDDANVQEVGPNFEAVVDKCSRGRYQPLLLLYALPQPPAQTLNGYQSDASVTSTTLAGSNRRAITPSPEKTQIGLTRRAITPTPNRAVCEYQNLSVIQNKIFNTNGSEETDVYISRRTVENVINAQYQNLNVIQEKIFYNNSNNLTSSGNSSSSSEEKEYISRSQLEAQMAKKQQLARSLSAESASISSSPSHSDGLSIPDHLNQPRRRDSGNWSGDRNSASSSSSTTLDNPYLYLMNKRNNNPTTTNNNNNNSMPPSPTRNGPFYDGGYDSYSLSSTDSYPPKHPIMHLAKIPESMTMSGDCEKLCLEADQLLEKSKLVEDAHDFETALVLCNAAAGKARAAMNAPYSNPHTMTFARMKHNTCVMRARSLHRRIFMEKEPFSLVKDQSNTNSLNGPRHGRQNSKDKTMQRQNSKEMLGQEDNKPTKSIEIYATLPKKKVSLKLMDQEDQIVPIEPITVADPPKKAERESRSLFGRSKESKEKRSRSEDRNKASKDFEAAASLTNAKDTLKKHKEEKDEKKDKDKTNKKQHKIRRKLLMGGLIRRKNRSMPDLTEGAVETQNKEVASTPQKSLDDSSVGVSPKSLDTTTNSGYLSEGHLEYHVTGNPTLERSKLMRKSFHGSGRQLVVAKVPPPPPLRKTSALTRELVEEHHLQQKTGQNFYATPIDQPIEPFHKANMSIISNVSSNTSMSEDSCQTIITCAQVHQEQSPLKPSDIMPPPTNYQQKFMQQKTDVDEVDCAIIPHHARFNSQLELPPYPSPPSTTCHSRQASEDFPPPPPSIDLEPLNEQLNEIQKSLQIKRTDSLDTIQGCTSILAHLQQRQEALKVKDFIDKRPESSYTSEIWLKELQMKQLAKKMQIDSKVPDNNVKDLASRFEQAKMSPLSEPKRLNVRTGMNGLLTPATISTTPHTIKRMDNGEEVEYAIVDKKKNQIKFEVPASQVQEELREVEMLNQVVQNTLNNSNPPKRTKKKSVSFCDQVILVATANDEEDETFVPNPILERVLKSINGSNGSEEESKDQVDTPAKPNILATKQIPLQAPHESSPQIPTSQYMSPTPIQNYQLNGLPQYSQSPKDDGFGYQTLEQIQKPIVYHSVPPQNPSINHQIYPPQSQQNPTVPQQQSQSLPQQYQASMMNMMQKKPDITSVGSNVQQMQNIGQYPGNNANNSNSMQQQQQSFDYIANQGSGLTNLGIPLQSTSNNTASPYMQIPQNSTILRENPTAYPMHPYNLQRQTQQNYPQNPLAQQTPPTMMSPNQMVSPQQQMNYMMNQNRMGMYQAQPINHQNVYQKPPQMMQPQTIPMDMQNGYTFQQSPYQRVTYMPSQDMHFEGSPQQSQQLPLNPMNPLSQLHQNPMNSLYLSSSQMQKVIPKKVSFGPDTKGNDGSNSPAPNSTDGNNNSTVGQAQPSTAPTQVVPTKIAFNNNAIVKSSAKSTVCNLCRKQHTIGTSLYCTNCDNYLSRFNVRR</sequence>
<protein>
    <recommendedName>
        <fullName evidence="5">USP domain-containing protein</fullName>
    </recommendedName>
</protein>
<feature type="region of interest" description="Disordered" evidence="4">
    <location>
        <begin position="1424"/>
        <end position="1449"/>
    </location>
</feature>
<dbReference type="GO" id="GO:0004843">
    <property type="term" value="F:cysteine-type deubiquitinase activity"/>
    <property type="evidence" value="ECO:0007669"/>
    <property type="project" value="InterPro"/>
</dbReference>
<keyword evidence="3" id="KW-0378">Hydrolase</keyword>
<dbReference type="Pfam" id="PF00443">
    <property type="entry name" value="UCH"/>
    <property type="match status" value="1"/>
</dbReference>
<dbReference type="PANTHER" id="PTHR22975">
    <property type="entry name" value="UBIQUITIN SPECIFIC PROTEINASE"/>
    <property type="match status" value="1"/>
</dbReference>
<comment type="similarity">
    <text evidence="1">Belongs to the peptidase C19 family.</text>
</comment>
<evidence type="ECO:0000313" key="7">
    <source>
        <dbReference type="Proteomes" id="UP001153620"/>
    </source>
</evidence>
<feature type="region of interest" description="Disordered" evidence="4">
    <location>
        <begin position="706"/>
        <end position="749"/>
    </location>
</feature>
<reference evidence="6" key="1">
    <citation type="submission" date="2022-01" db="EMBL/GenBank/DDBJ databases">
        <authorList>
            <person name="King R."/>
        </authorList>
    </citation>
    <scope>NUCLEOTIDE SEQUENCE</scope>
</reference>
<dbReference type="InterPro" id="IPR001394">
    <property type="entry name" value="Peptidase_C19_UCH"/>
</dbReference>
<feature type="compositionally biased region" description="Low complexity" evidence="4">
    <location>
        <begin position="561"/>
        <end position="579"/>
    </location>
</feature>
<feature type="region of interest" description="Disordered" evidence="4">
    <location>
        <begin position="1693"/>
        <end position="1734"/>
    </location>
</feature>
<feature type="compositionally biased region" description="Low complexity" evidence="4">
    <location>
        <begin position="1652"/>
        <end position="1665"/>
    </location>
</feature>
<evidence type="ECO:0000256" key="3">
    <source>
        <dbReference type="ARBA" id="ARBA00022801"/>
    </source>
</evidence>
<proteinExistence type="inferred from homology"/>
<feature type="region of interest" description="Disordered" evidence="4">
    <location>
        <begin position="1075"/>
        <end position="1099"/>
    </location>
</feature>
<feature type="region of interest" description="Disordered" evidence="4">
    <location>
        <begin position="1646"/>
        <end position="1665"/>
    </location>
</feature>
<dbReference type="SUPFAM" id="SSF54001">
    <property type="entry name" value="Cysteine proteinases"/>
    <property type="match status" value="1"/>
</dbReference>
<evidence type="ECO:0000256" key="2">
    <source>
        <dbReference type="ARBA" id="ARBA00022786"/>
    </source>
</evidence>
<keyword evidence="2" id="KW-0833">Ubl conjugation pathway</keyword>
<dbReference type="OrthoDB" id="205782at2759"/>
<feature type="compositionally biased region" description="Polar residues" evidence="4">
    <location>
        <begin position="1702"/>
        <end position="1734"/>
    </location>
</feature>
<feature type="compositionally biased region" description="Low complexity" evidence="4">
    <location>
        <begin position="500"/>
        <end position="522"/>
    </location>
</feature>
<feature type="compositionally biased region" description="Polar residues" evidence="4">
    <location>
        <begin position="883"/>
        <end position="895"/>
    </location>
</feature>
<accession>A0A9N9RU01</accession>
<dbReference type="CDD" id="cd02257">
    <property type="entry name" value="Peptidase_C19"/>
    <property type="match status" value="1"/>
</dbReference>
<dbReference type="GO" id="GO:0016579">
    <property type="term" value="P:protein deubiquitination"/>
    <property type="evidence" value="ECO:0007669"/>
    <property type="project" value="InterPro"/>
</dbReference>
<keyword evidence="7" id="KW-1185">Reference proteome</keyword>
<evidence type="ECO:0000313" key="6">
    <source>
        <dbReference type="EMBL" id="CAG9802773.1"/>
    </source>
</evidence>
<evidence type="ECO:0000256" key="4">
    <source>
        <dbReference type="SAM" id="MobiDB-lite"/>
    </source>
</evidence>
<dbReference type="Gene3D" id="3.90.70.10">
    <property type="entry name" value="Cysteine proteinases"/>
    <property type="match status" value="1"/>
</dbReference>
<gene>
    <name evidence="6" type="ORF">CHIRRI_LOCUS5678</name>
</gene>
<evidence type="ECO:0000256" key="1">
    <source>
        <dbReference type="ARBA" id="ARBA00009085"/>
    </source>
</evidence>
<feature type="compositionally biased region" description="Polar residues" evidence="4">
    <location>
        <begin position="710"/>
        <end position="719"/>
    </location>
</feature>
<dbReference type="InterPro" id="IPR028889">
    <property type="entry name" value="USP"/>
</dbReference>
<name>A0A9N9RU01_9DIPT</name>
<dbReference type="Proteomes" id="UP001153620">
    <property type="component" value="Chromosome 2"/>
</dbReference>